<reference evidence="2" key="1">
    <citation type="submission" date="2016-10" db="EMBL/GenBank/DDBJ databases">
        <authorList>
            <person name="Varghese N."/>
            <person name="Submissions S."/>
        </authorList>
    </citation>
    <scope>NUCLEOTIDE SEQUENCE [LARGE SCALE GENOMIC DNA]</scope>
    <source>
        <strain evidence="2">CGMCC 1.8975</strain>
    </source>
</reference>
<dbReference type="AlphaFoldDB" id="A0A1H3DG62"/>
<accession>A0A1H3DG62</accession>
<dbReference type="OrthoDB" id="875622at2"/>
<sequence>MWQLLIPIGLALGGGIYFAGKPISDAGWQRIYYRQYQRHLTPAEVAAAQRGEVVEKIHKKYGDIWHSYFDQGPLRVRWQNGRYQFTPHSTWVRLSKHGQLQAENIYTTTADSVPYKGIWKNYRPDGSLEFVNYQLPAMFDGDSVTHNVVVQFGYQTPADTLSVHHMYSRSGGRAVREFWSRDVRGQQPMPEGWKP</sequence>
<dbReference type="RefSeq" id="WP_092738185.1">
    <property type="nucleotide sequence ID" value="NZ_FNOV01000002.1"/>
</dbReference>
<proteinExistence type="predicted"/>
<evidence type="ECO:0000313" key="2">
    <source>
        <dbReference type="Proteomes" id="UP000199249"/>
    </source>
</evidence>
<name>A0A1H3DG62_9BACT</name>
<organism evidence="1 2">
    <name type="scientific">Hymenobacter psychrophilus</name>
    <dbReference type="NCBI Taxonomy" id="651662"/>
    <lineage>
        <taxon>Bacteria</taxon>
        <taxon>Pseudomonadati</taxon>
        <taxon>Bacteroidota</taxon>
        <taxon>Cytophagia</taxon>
        <taxon>Cytophagales</taxon>
        <taxon>Hymenobacteraceae</taxon>
        <taxon>Hymenobacter</taxon>
    </lineage>
</organism>
<evidence type="ECO:0000313" key="1">
    <source>
        <dbReference type="EMBL" id="SDX65118.1"/>
    </source>
</evidence>
<protein>
    <submittedName>
        <fullName evidence="1">Uncharacterized protein</fullName>
    </submittedName>
</protein>
<keyword evidence="2" id="KW-1185">Reference proteome</keyword>
<dbReference type="Proteomes" id="UP000199249">
    <property type="component" value="Unassembled WGS sequence"/>
</dbReference>
<dbReference type="EMBL" id="FNOV01000002">
    <property type="protein sequence ID" value="SDX65118.1"/>
    <property type="molecule type" value="Genomic_DNA"/>
</dbReference>
<gene>
    <name evidence="1" type="ORF">SAMN04488069_102340</name>
</gene>